<proteinExistence type="predicted"/>
<reference evidence="4" key="1">
    <citation type="submission" date="2014-10" db="EMBL/GenBank/DDBJ databases">
        <authorList>
            <person name="King R."/>
        </authorList>
    </citation>
    <scope>NUCLEOTIDE SEQUENCE [LARGE SCALE GENOMIC DNA]</scope>
    <source>
        <strain evidence="4">A3/5</strain>
    </source>
</reference>
<dbReference type="SUPFAM" id="SSF81383">
    <property type="entry name" value="F-box domain"/>
    <property type="match status" value="1"/>
</dbReference>
<protein>
    <recommendedName>
        <fullName evidence="2">F-box domain-containing protein</fullName>
    </recommendedName>
</protein>
<organism evidence="3 4">
    <name type="scientific">Fusarium venenatum</name>
    <dbReference type="NCBI Taxonomy" id="56646"/>
    <lineage>
        <taxon>Eukaryota</taxon>
        <taxon>Fungi</taxon>
        <taxon>Dikarya</taxon>
        <taxon>Ascomycota</taxon>
        <taxon>Pezizomycotina</taxon>
        <taxon>Sordariomycetes</taxon>
        <taxon>Hypocreomycetidae</taxon>
        <taxon>Hypocreales</taxon>
        <taxon>Nectriaceae</taxon>
        <taxon>Fusarium</taxon>
    </lineage>
</organism>
<dbReference type="InterPro" id="IPR036047">
    <property type="entry name" value="F-box-like_dom_sf"/>
</dbReference>
<feature type="domain" description="F-box" evidence="2">
    <location>
        <begin position="4"/>
        <end position="49"/>
    </location>
</feature>
<dbReference type="InterPro" id="IPR001810">
    <property type="entry name" value="F-box_dom"/>
</dbReference>
<dbReference type="Gene3D" id="1.20.1280.50">
    <property type="match status" value="1"/>
</dbReference>
<evidence type="ECO:0000313" key="3">
    <source>
        <dbReference type="EMBL" id="CEI63115.1"/>
    </source>
</evidence>
<dbReference type="PROSITE" id="PS50181">
    <property type="entry name" value="FBOX"/>
    <property type="match status" value="1"/>
</dbReference>
<feature type="compositionally biased region" description="Basic and acidic residues" evidence="1">
    <location>
        <begin position="223"/>
        <end position="241"/>
    </location>
</feature>
<dbReference type="EMBL" id="LN649230">
    <property type="protein sequence ID" value="CEI63115.1"/>
    <property type="molecule type" value="Genomic_DNA"/>
</dbReference>
<accession>A0A2L2TT02</accession>
<feature type="region of interest" description="Disordered" evidence="1">
    <location>
        <begin position="218"/>
        <end position="264"/>
    </location>
</feature>
<name>A0A2L2TT02_9HYPO</name>
<evidence type="ECO:0000256" key="1">
    <source>
        <dbReference type="SAM" id="MobiDB-lite"/>
    </source>
</evidence>
<dbReference type="OrthoDB" id="3927840at2759"/>
<evidence type="ECO:0000313" key="4">
    <source>
        <dbReference type="Proteomes" id="UP000245910"/>
    </source>
</evidence>
<keyword evidence="4" id="KW-1185">Reference proteome</keyword>
<dbReference type="AlphaFoldDB" id="A0A2L2TT02"/>
<sequence>MSSYPGLESLPAEIQLGIFSQLPHHSLTQLARTSKHFSNIVIPLIWTDLEFHSTIYHKTSSELNVPPPVRSPASRKYFPAMRYNSGSREAEAFFNTLQTLHVENPARLEHVAKRIKHICTGVDPQWLPRTRDYETIYPNAIRVWELLPYMTNLESLEIHGSSLYGGGRTGDPLEQLQGPTPRLRFAKLSGYVPRAVAEWVLKAGDTLERLELGMLDRPISSSHDSDPHFAPLPHEKLKKEKDDDEDSEADSDDDDDDESDWGSLRGEAVIPRPLGGFLTSFQDQGNELKLPKLTHLYLYQPSESDYEDSLDQYTWSKRAEKACHSDWRQILQASLPTLKTLVLEQRPAADYIENDGLTEMEWMENRITPAASQNLLEMVGAVLEADKSQGSLQCVYLYGIFVGLLEEDEGMPDPAEPSGRFMQFLQGCGVECEARVGQWCFFDDDSGQATWDACCDSEDEMEDGDESMRWDDVLCIV</sequence>
<evidence type="ECO:0000259" key="2">
    <source>
        <dbReference type="PROSITE" id="PS50181"/>
    </source>
</evidence>
<dbReference type="Pfam" id="PF12937">
    <property type="entry name" value="F-box-like"/>
    <property type="match status" value="1"/>
</dbReference>
<feature type="compositionally biased region" description="Acidic residues" evidence="1">
    <location>
        <begin position="242"/>
        <end position="260"/>
    </location>
</feature>
<dbReference type="Proteomes" id="UP000245910">
    <property type="component" value="Chromosome II"/>
</dbReference>